<comment type="similarity">
    <text evidence="2">Belongs to the Nudix hydrolase family.</text>
</comment>
<dbReference type="SUPFAM" id="SSF55811">
    <property type="entry name" value="Nudix"/>
    <property type="match status" value="1"/>
</dbReference>
<evidence type="ECO:0000256" key="5">
    <source>
        <dbReference type="ARBA" id="ARBA00022842"/>
    </source>
</evidence>
<dbReference type="PANTHER" id="PTHR43758">
    <property type="entry name" value="7,8-DIHYDRO-8-OXOGUANINE TRIPHOSPHATASE"/>
    <property type="match status" value="1"/>
</dbReference>
<dbReference type="InterPro" id="IPR015797">
    <property type="entry name" value="NUDIX_hydrolase-like_dom_sf"/>
</dbReference>
<keyword evidence="3" id="KW-0479">Metal-binding</keyword>
<evidence type="ECO:0000259" key="6">
    <source>
        <dbReference type="PROSITE" id="PS51462"/>
    </source>
</evidence>
<proteinExistence type="inferred from homology"/>
<keyword evidence="8" id="KW-1185">Reference proteome</keyword>
<evidence type="ECO:0000256" key="2">
    <source>
        <dbReference type="ARBA" id="ARBA00005582"/>
    </source>
</evidence>
<evidence type="ECO:0000313" key="7">
    <source>
        <dbReference type="EMBL" id="MFC4066240.1"/>
    </source>
</evidence>
<comment type="cofactor">
    <cofactor evidence="1">
        <name>Mg(2+)</name>
        <dbReference type="ChEBI" id="CHEBI:18420"/>
    </cofactor>
</comment>
<name>A0ABV8IX03_9ACTN</name>
<evidence type="ECO:0000313" key="8">
    <source>
        <dbReference type="Proteomes" id="UP001595867"/>
    </source>
</evidence>
<dbReference type="EMBL" id="JBHSBL010000015">
    <property type="protein sequence ID" value="MFC4066240.1"/>
    <property type="molecule type" value="Genomic_DNA"/>
</dbReference>
<keyword evidence="4" id="KW-0378">Hydrolase</keyword>
<reference evidence="8" key="1">
    <citation type="journal article" date="2019" name="Int. J. Syst. Evol. Microbiol.">
        <title>The Global Catalogue of Microorganisms (GCM) 10K type strain sequencing project: providing services to taxonomists for standard genome sequencing and annotation.</title>
        <authorList>
            <consortium name="The Broad Institute Genomics Platform"/>
            <consortium name="The Broad Institute Genome Sequencing Center for Infectious Disease"/>
            <person name="Wu L."/>
            <person name="Ma J."/>
        </authorList>
    </citation>
    <scope>NUCLEOTIDE SEQUENCE [LARGE SCALE GENOMIC DNA]</scope>
    <source>
        <strain evidence="8">TBRC 5832</strain>
    </source>
</reference>
<gene>
    <name evidence="7" type="ORF">ACFO0C_14995</name>
</gene>
<dbReference type="CDD" id="cd18886">
    <property type="entry name" value="NUDIX_MutT_Nudt1"/>
    <property type="match status" value="1"/>
</dbReference>
<dbReference type="Proteomes" id="UP001595867">
    <property type="component" value="Unassembled WGS sequence"/>
</dbReference>
<evidence type="ECO:0000256" key="4">
    <source>
        <dbReference type="ARBA" id="ARBA00022801"/>
    </source>
</evidence>
<accession>A0ABV8IX03</accession>
<dbReference type="Pfam" id="PF00293">
    <property type="entry name" value="NUDIX"/>
    <property type="match status" value="1"/>
</dbReference>
<feature type="domain" description="Nudix hydrolase" evidence="6">
    <location>
        <begin position="1"/>
        <end position="131"/>
    </location>
</feature>
<protein>
    <submittedName>
        <fullName evidence="7">NUDIX domain-containing protein</fullName>
    </submittedName>
</protein>
<evidence type="ECO:0000256" key="1">
    <source>
        <dbReference type="ARBA" id="ARBA00001946"/>
    </source>
</evidence>
<dbReference type="PROSITE" id="PS51462">
    <property type="entry name" value="NUDIX"/>
    <property type="match status" value="1"/>
</dbReference>
<dbReference type="RefSeq" id="WP_378067211.1">
    <property type="nucleotide sequence ID" value="NZ_JBHSBL010000015.1"/>
</dbReference>
<dbReference type="InterPro" id="IPR000086">
    <property type="entry name" value="NUDIX_hydrolase_dom"/>
</dbReference>
<organism evidence="7 8">
    <name type="scientific">Actinoplanes subglobosus</name>
    <dbReference type="NCBI Taxonomy" id="1547892"/>
    <lineage>
        <taxon>Bacteria</taxon>
        <taxon>Bacillati</taxon>
        <taxon>Actinomycetota</taxon>
        <taxon>Actinomycetes</taxon>
        <taxon>Micromonosporales</taxon>
        <taxon>Micromonosporaceae</taxon>
        <taxon>Actinoplanes</taxon>
    </lineage>
</organism>
<evidence type="ECO:0000256" key="3">
    <source>
        <dbReference type="ARBA" id="ARBA00022723"/>
    </source>
</evidence>
<comment type="caution">
    <text evidence="7">The sequence shown here is derived from an EMBL/GenBank/DDBJ whole genome shotgun (WGS) entry which is preliminary data.</text>
</comment>
<dbReference type="PANTHER" id="PTHR43758:SF2">
    <property type="entry name" value="OXIDIZED PURINE NUCLEOSIDE TRIPHOSPHATE HYDROLASE"/>
    <property type="match status" value="1"/>
</dbReference>
<dbReference type="Gene3D" id="3.90.79.10">
    <property type="entry name" value="Nucleoside Triphosphate Pyrophosphohydrolase"/>
    <property type="match status" value="1"/>
</dbReference>
<sequence>MRTLVFVVAGDRVLLIRYRDRNGAATGEKSDRAGFYNGIGGHVEKGEDILDSAAREAMEEAGISLENPRLAGVVHVDGFAGKQIVNFVVTASTNDTPKAECDEGRLEWVEMSRLPDLPVFADVKPLLERALTDSPTFTAIARFDGFELVTLHLR</sequence>
<keyword evidence="5" id="KW-0460">Magnesium</keyword>